<dbReference type="SUPFAM" id="SSF54506">
    <property type="entry name" value="Diaminopimelate epimerase-like"/>
    <property type="match status" value="1"/>
</dbReference>
<reference evidence="4 5" key="1">
    <citation type="submission" date="2013-06" db="EMBL/GenBank/DDBJ databases">
        <title>Complete genome sequence of Paenibacillus mucilaginosus K02.</title>
        <authorList>
            <person name="Xiao B."/>
            <person name="Sun L."/>
            <person name="Xiao L."/>
            <person name="Lian B."/>
        </authorList>
    </citation>
    <scope>NUCLEOTIDE SEQUENCE [LARGE SCALE GENOMIC DNA]</scope>
    <source>
        <strain evidence="4 5">K02</strain>
    </source>
</reference>
<dbReference type="Proteomes" id="UP000007392">
    <property type="component" value="Chromosome"/>
</dbReference>
<evidence type="ECO:0000256" key="2">
    <source>
        <dbReference type="ARBA" id="ARBA00023235"/>
    </source>
</evidence>
<dbReference type="PATRIC" id="fig|997761.3.peg.524"/>
<dbReference type="Pfam" id="PF02567">
    <property type="entry name" value="PhzC-PhzF"/>
    <property type="match status" value="1"/>
</dbReference>
<dbReference type="KEGG" id="pmw:B2K_02590"/>
<evidence type="ECO:0000256" key="3">
    <source>
        <dbReference type="PIRSR" id="PIRSR016184-1"/>
    </source>
</evidence>
<dbReference type="Gene3D" id="3.10.310.10">
    <property type="entry name" value="Diaminopimelate Epimerase, Chain A, domain 1"/>
    <property type="match status" value="2"/>
</dbReference>
<keyword evidence="2 4" id="KW-0413">Isomerase</keyword>
<dbReference type="InterPro" id="IPR003719">
    <property type="entry name" value="Phenazine_PhzF-like"/>
</dbReference>
<dbReference type="AlphaFoldDB" id="I0BB76"/>
<dbReference type="EMBL" id="CP003422">
    <property type="protein sequence ID" value="AFH59623.1"/>
    <property type="molecule type" value="Genomic_DNA"/>
</dbReference>
<feature type="active site" evidence="3">
    <location>
        <position position="58"/>
    </location>
</feature>
<dbReference type="NCBIfam" id="TIGR00654">
    <property type="entry name" value="PhzF_family"/>
    <property type="match status" value="1"/>
</dbReference>
<comment type="similarity">
    <text evidence="1">Belongs to the PhzF family.</text>
</comment>
<proteinExistence type="inferred from homology"/>
<dbReference type="OrthoDB" id="9788221at2"/>
<evidence type="ECO:0000313" key="4">
    <source>
        <dbReference type="EMBL" id="AFH59623.1"/>
    </source>
</evidence>
<evidence type="ECO:0000313" key="5">
    <source>
        <dbReference type="Proteomes" id="UP000007392"/>
    </source>
</evidence>
<dbReference type="PANTHER" id="PTHR13774">
    <property type="entry name" value="PHENAZINE BIOSYNTHESIS PROTEIN"/>
    <property type="match status" value="1"/>
</dbReference>
<dbReference type="GO" id="GO:0005737">
    <property type="term" value="C:cytoplasm"/>
    <property type="evidence" value="ECO:0007669"/>
    <property type="project" value="TreeGrafter"/>
</dbReference>
<protein>
    <submittedName>
        <fullName evidence="4">Isomerase</fullName>
    </submittedName>
</protein>
<name>I0BB76_9BACL</name>
<dbReference type="RefSeq" id="WP_014649245.1">
    <property type="nucleotide sequence ID" value="NC_017672.3"/>
</dbReference>
<evidence type="ECO:0000256" key="1">
    <source>
        <dbReference type="ARBA" id="ARBA00008270"/>
    </source>
</evidence>
<dbReference type="HOGENOM" id="CLU_048756_2_1_9"/>
<sequence length="286" mass="31463">MPEQGFESQTHLSLPEIHIIDAFAEGPFRGNPAAVTLLEVQPAESWLQQVAMEMNLSETAFLWKQEDGSYRLRWFTPAVEVDLCGHATLASAHYLWDRGLEDPQTVLQFHTRSGLLKAERTGDGRIVLDFPLKPIRPLSLEENGLAEQIGKILGGVLPAAAATDGDDLILEFSTQETILSLSPDYALLGALPYRGLLATSRSSEERYDFASRCFFPSLGINEDPVTGSAHCSLLPYWHGKLGQERMTAIQCSPRTGVLHLEKTGDRIRIAGEAVTMLQGRLTHAPA</sequence>
<gene>
    <name evidence="4" type="ORF">B2K_02590</name>
</gene>
<dbReference type="PANTHER" id="PTHR13774:SF17">
    <property type="entry name" value="PHENAZINE BIOSYNTHESIS-LIKE DOMAIN-CONTAINING PROTEIN"/>
    <property type="match status" value="1"/>
</dbReference>
<accession>I0BB76</accession>
<dbReference type="GO" id="GO:0016853">
    <property type="term" value="F:isomerase activity"/>
    <property type="evidence" value="ECO:0007669"/>
    <property type="project" value="UniProtKB-KW"/>
</dbReference>
<organism evidence="4 5">
    <name type="scientific">Paenibacillus mucilaginosus K02</name>
    <dbReference type="NCBI Taxonomy" id="997761"/>
    <lineage>
        <taxon>Bacteria</taxon>
        <taxon>Bacillati</taxon>
        <taxon>Bacillota</taxon>
        <taxon>Bacilli</taxon>
        <taxon>Bacillales</taxon>
        <taxon>Paenibacillaceae</taxon>
        <taxon>Paenibacillus</taxon>
    </lineage>
</organism>
<dbReference type="PIRSF" id="PIRSF016184">
    <property type="entry name" value="PhzC_PhzF"/>
    <property type="match status" value="1"/>
</dbReference>